<protein>
    <recommendedName>
        <fullName evidence="6">Lipoprotein</fullName>
    </recommendedName>
</protein>
<sequence>MKKLLAVTAAALLAFSVGCSKDEAEPKKKEEAKPAAATEKKDETMAEKQSLLAFEGDLVLKLRSYHAAFNAYAAGLEKEGEEALPKADLDKLKADAKASGEKAVAEIPSIEVPSDLTEDHQAAAKGALEELKKSYEARVAGLEDEAKATEADTLFTSFQDKLNSIHEDLKLIPGNFAKEL</sequence>
<feature type="chain" id="PRO_5046904177" description="Lipoprotein" evidence="3">
    <location>
        <begin position="21"/>
        <end position="180"/>
    </location>
</feature>
<feature type="region of interest" description="Disordered" evidence="2">
    <location>
        <begin position="21"/>
        <end position="43"/>
    </location>
</feature>
<dbReference type="Proteomes" id="UP001258181">
    <property type="component" value="Unassembled WGS sequence"/>
</dbReference>
<dbReference type="PROSITE" id="PS51257">
    <property type="entry name" value="PROKAR_LIPOPROTEIN"/>
    <property type="match status" value="1"/>
</dbReference>
<evidence type="ECO:0008006" key="6">
    <source>
        <dbReference type="Google" id="ProtNLM"/>
    </source>
</evidence>
<evidence type="ECO:0000256" key="2">
    <source>
        <dbReference type="SAM" id="MobiDB-lite"/>
    </source>
</evidence>
<evidence type="ECO:0000313" key="4">
    <source>
        <dbReference type="EMBL" id="MDR7071423.1"/>
    </source>
</evidence>
<keyword evidence="1" id="KW-0175">Coiled coil</keyword>
<feature type="coiled-coil region" evidence="1">
    <location>
        <begin position="125"/>
        <end position="152"/>
    </location>
</feature>
<evidence type="ECO:0000256" key="3">
    <source>
        <dbReference type="SAM" id="SignalP"/>
    </source>
</evidence>
<evidence type="ECO:0000313" key="5">
    <source>
        <dbReference type="Proteomes" id="UP001258181"/>
    </source>
</evidence>
<reference evidence="4 5" key="1">
    <citation type="submission" date="2023-07" db="EMBL/GenBank/DDBJ databases">
        <title>Sorghum-associated microbial communities from plants grown in Nebraska, USA.</title>
        <authorList>
            <person name="Schachtman D."/>
        </authorList>
    </citation>
    <scope>NUCLEOTIDE SEQUENCE [LARGE SCALE GENOMIC DNA]</scope>
    <source>
        <strain evidence="4 5">BE211</strain>
    </source>
</reference>
<accession>A0ABU1TW43</accession>
<feature type="signal peptide" evidence="3">
    <location>
        <begin position="1"/>
        <end position="20"/>
    </location>
</feature>
<dbReference type="RefSeq" id="WP_310255993.1">
    <property type="nucleotide sequence ID" value="NZ_JAVDWA010000001.1"/>
</dbReference>
<gene>
    <name evidence="4" type="ORF">J2X07_000398</name>
</gene>
<organism evidence="4 5">
    <name type="scientific">Fictibacillus barbaricus</name>
    <dbReference type="NCBI Taxonomy" id="182136"/>
    <lineage>
        <taxon>Bacteria</taxon>
        <taxon>Bacillati</taxon>
        <taxon>Bacillota</taxon>
        <taxon>Bacilli</taxon>
        <taxon>Bacillales</taxon>
        <taxon>Fictibacillaceae</taxon>
        <taxon>Fictibacillus</taxon>
    </lineage>
</organism>
<keyword evidence="5" id="KW-1185">Reference proteome</keyword>
<dbReference type="EMBL" id="JAVDWA010000001">
    <property type="protein sequence ID" value="MDR7071423.1"/>
    <property type="molecule type" value="Genomic_DNA"/>
</dbReference>
<name>A0ABU1TW43_9BACL</name>
<comment type="caution">
    <text evidence="4">The sequence shown here is derived from an EMBL/GenBank/DDBJ whole genome shotgun (WGS) entry which is preliminary data.</text>
</comment>
<keyword evidence="3" id="KW-0732">Signal</keyword>
<evidence type="ECO:0000256" key="1">
    <source>
        <dbReference type="SAM" id="Coils"/>
    </source>
</evidence>
<proteinExistence type="predicted"/>